<name>A0ABV0X606_9TELE</name>
<protein>
    <submittedName>
        <fullName evidence="1">Uncharacterized protein</fullName>
    </submittedName>
</protein>
<accession>A0ABV0X606</accession>
<comment type="caution">
    <text evidence="1">The sequence shown here is derived from an EMBL/GenBank/DDBJ whole genome shotgun (WGS) entry which is preliminary data.</text>
</comment>
<reference evidence="1 2" key="1">
    <citation type="submission" date="2021-06" db="EMBL/GenBank/DDBJ databases">
        <authorList>
            <person name="Palmer J.M."/>
        </authorList>
    </citation>
    <scope>NUCLEOTIDE SEQUENCE [LARGE SCALE GENOMIC DNA]</scope>
    <source>
        <strain evidence="1 2">XR_2019</strain>
        <tissue evidence="1">Muscle</tissue>
    </source>
</reference>
<gene>
    <name evidence="1" type="ORF">XENORESO_017489</name>
</gene>
<dbReference type="EMBL" id="JAHRIM010090681">
    <property type="protein sequence ID" value="MEQ2277006.1"/>
    <property type="molecule type" value="Genomic_DNA"/>
</dbReference>
<keyword evidence="2" id="KW-1185">Reference proteome</keyword>
<evidence type="ECO:0000313" key="1">
    <source>
        <dbReference type="EMBL" id="MEQ2277006.1"/>
    </source>
</evidence>
<evidence type="ECO:0000313" key="2">
    <source>
        <dbReference type="Proteomes" id="UP001444071"/>
    </source>
</evidence>
<sequence length="121" mass="13470">MSSLRGKWNQSNFLFVCTNLENEVDSGSDVQPRDLRRLCDVIILDDLSGSCRENLNEFSVTALTYRAAQSDAVPASSQQHAALSQTSAEPEHFDSVRIIQSRSDLLVRSQHRAGLCSFKPQ</sequence>
<organism evidence="1 2">
    <name type="scientific">Xenotaenia resolanae</name>
    <dbReference type="NCBI Taxonomy" id="208358"/>
    <lineage>
        <taxon>Eukaryota</taxon>
        <taxon>Metazoa</taxon>
        <taxon>Chordata</taxon>
        <taxon>Craniata</taxon>
        <taxon>Vertebrata</taxon>
        <taxon>Euteleostomi</taxon>
        <taxon>Actinopterygii</taxon>
        <taxon>Neopterygii</taxon>
        <taxon>Teleostei</taxon>
        <taxon>Neoteleostei</taxon>
        <taxon>Acanthomorphata</taxon>
        <taxon>Ovalentaria</taxon>
        <taxon>Atherinomorphae</taxon>
        <taxon>Cyprinodontiformes</taxon>
        <taxon>Goodeidae</taxon>
        <taxon>Xenotaenia</taxon>
    </lineage>
</organism>
<dbReference type="Proteomes" id="UP001444071">
    <property type="component" value="Unassembled WGS sequence"/>
</dbReference>
<proteinExistence type="predicted"/>